<proteinExistence type="predicted"/>
<feature type="region of interest" description="Disordered" evidence="2">
    <location>
        <begin position="185"/>
        <end position="217"/>
    </location>
</feature>
<feature type="coiled-coil region" evidence="1">
    <location>
        <begin position="59"/>
        <end position="97"/>
    </location>
</feature>
<evidence type="ECO:0000313" key="5">
    <source>
        <dbReference type="Proteomes" id="UP000649829"/>
    </source>
</evidence>
<comment type="caution">
    <text evidence="4">The sequence shown here is derived from an EMBL/GenBank/DDBJ whole genome shotgun (WGS) entry which is preliminary data.</text>
</comment>
<evidence type="ECO:0008006" key="6">
    <source>
        <dbReference type="Google" id="ProtNLM"/>
    </source>
</evidence>
<dbReference type="EMBL" id="BMLF01000001">
    <property type="protein sequence ID" value="GGL88520.1"/>
    <property type="molecule type" value="Genomic_DNA"/>
</dbReference>
<sequence length="217" mass="23207">MARAGFPRRTVWRIAALCAGLALSAPLAAQDATEVVQSPILLIDSEEAFARSDLGQRIATRMEDATKELAAENRRIEAELIEEEKSLTEKRKAMEADAFRALADAFDEKVRRIRSEQDAKARALGQQGDAGRREFLTAARPVLEQIMRESGAAVILETRDVFLGAEGVNITTLLIDRLNATGDAGEAAIPAPDAPAEAPADAPEGPGPETDETGASD</sequence>
<gene>
    <name evidence="4" type="ORF">GCM10011534_08230</name>
</gene>
<feature type="signal peptide" evidence="3">
    <location>
        <begin position="1"/>
        <end position="29"/>
    </location>
</feature>
<name>A0A917SNI9_9RHOB</name>
<reference evidence="4" key="2">
    <citation type="submission" date="2020-09" db="EMBL/GenBank/DDBJ databases">
        <authorList>
            <person name="Sun Q."/>
            <person name="Zhou Y."/>
        </authorList>
    </citation>
    <scope>NUCLEOTIDE SEQUENCE</scope>
    <source>
        <strain evidence="4">CGMCC 1.6293</strain>
    </source>
</reference>
<keyword evidence="1" id="KW-0175">Coiled coil</keyword>
<dbReference type="AlphaFoldDB" id="A0A917SNI9"/>
<dbReference type="RefSeq" id="WP_051630281.1">
    <property type="nucleotide sequence ID" value="NZ_BMLF01000001.1"/>
</dbReference>
<dbReference type="SUPFAM" id="SSF111384">
    <property type="entry name" value="OmpH-like"/>
    <property type="match status" value="1"/>
</dbReference>
<evidence type="ECO:0000256" key="2">
    <source>
        <dbReference type="SAM" id="MobiDB-lite"/>
    </source>
</evidence>
<dbReference type="Pfam" id="PF03938">
    <property type="entry name" value="OmpH"/>
    <property type="match status" value="1"/>
</dbReference>
<dbReference type="Proteomes" id="UP000649829">
    <property type="component" value="Unassembled WGS sequence"/>
</dbReference>
<keyword evidence="3" id="KW-0732">Signal</keyword>
<feature type="compositionally biased region" description="Low complexity" evidence="2">
    <location>
        <begin position="185"/>
        <end position="208"/>
    </location>
</feature>
<keyword evidence="5" id="KW-1185">Reference proteome</keyword>
<reference evidence="4" key="1">
    <citation type="journal article" date="2014" name="Int. J. Syst. Evol. Microbiol.">
        <title>Complete genome sequence of Corynebacterium casei LMG S-19264T (=DSM 44701T), isolated from a smear-ripened cheese.</title>
        <authorList>
            <consortium name="US DOE Joint Genome Institute (JGI-PGF)"/>
            <person name="Walter F."/>
            <person name="Albersmeier A."/>
            <person name="Kalinowski J."/>
            <person name="Ruckert C."/>
        </authorList>
    </citation>
    <scope>NUCLEOTIDE SEQUENCE</scope>
    <source>
        <strain evidence="4">CGMCC 1.6293</strain>
    </source>
</reference>
<dbReference type="Gene3D" id="3.30.910.20">
    <property type="entry name" value="Skp domain"/>
    <property type="match status" value="1"/>
</dbReference>
<protein>
    <recommendedName>
        <fullName evidence="6">Outer membrane chaperone Skp</fullName>
    </recommendedName>
</protein>
<accession>A0A917SNI9</accession>
<dbReference type="InterPro" id="IPR024930">
    <property type="entry name" value="Skp_dom_sf"/>
</dbReference>
<dbReference type="InterPro" id="IPR005632">
    <property type="entry name" value="Chaperone_Skp"/>
</dbReference>
<evidence type="ECO:0000256" key="1">
    <source>
        <dbReference type="SAM" id="Coils"/>
    </source>
</evidence>
<organism evidence="4 5">
    <name type="scientific">Pseudooceanicola nanhaiensis</name>
    <dbReference type="NCBI Taxonomy" id="375761"/>
    <lineage>
        <taxon>Bacteria</taxon>
        <taxon>Pseudomonadati</taxon>
        <taxon>Pseudomonadota</taxon>
        <taxon>Alphaproteobacteria</taxon>
        <taxon>Rhodobacterales</taxon>
        <taxon>Paracoccaceae</taxon>
        <taxon>Pseudooceanicola</taxon>
    </lineage>
</organism>
<dbReference type="SMART" id="SM00935">
    <property type="entry name" value="OmpH"/>
    <property type="match status" value="1"/>
</dbReference>
<feature type="chain" id="PRO_5037526197" description="Outer membrane chaperone Skp" evidence="3">
    <location>
        <begin position="30"/>
        <end position="217"/>
    </location>
</feature>
<evidence type="ECO:0000313" key="4">
    <source>
        <dbReference type="EMBL" id="GGL88520.1"/>
    </source>
</evidence>
<evidence type="ECO:0000256" key="3">
    <source>
        <dbReference type="SAM" id="SignalP"/>
    </source>
</evidence>
<dbReference type="GO" id="GO:0051082">
    <property type="term" value="F:unfolded protein binding"/>
    <property type="evidence" value="ECO:0007669"/>
    <property type="project" value="InterPro"/>
</dbReference>